<organism evidence="2 3">
    <name type="scientific">Marmoricola endophyticus</name>
    <dbReference type="NCBI Taxonomy" id="2040280"/>
    <lineage>
        <taxon>Bacteria</taxon>
        <taxon>Bacillati</taxon>
        <taxon>Actinomycetota</taxon>
        <taxon>Actinomycetes</taxon>
        <taxon>Propionibacteriales</taxon>
        <taxon>Nocardioidaceae</taxon>
        <taxon>Marmoricola</taxon>
    </lineage>
</organism>
<evidence type="ECO:0000313" key="2">
    <source>
        <dbReference type="EMBL" id="GGF33160.1"/>
    </source>
</evidence>
<sequence>MDALDLAPHDWRHPRPLRRPRVILRKTPASASPTPTSPAPSPTPPPAATRESSLHLLRRFTHGITPDLLAHATAAGGARSWFTAQLAPSTVPDPVGDEIDGWFAFLQRTPEELYTRSRNDTEGVWAVMWDLARWTVCRRLSSARQLQEMMVDFWSNHLNVPVGNDDAAYARVDYDKVIRANALGTFEHLLQAAVVHPAMGINLNNNVSTKKAPNENLGRELLELHTVGVDGGYTEADVKASARILTGYRVDLWPAYKAWYDTSRHATGTVSVMGFSSPNTSADGRAVTLSYLSYLAKHPKTARHIARKLCVKFVNDAPSDSLVTAVANAYTSSGTSIPATLLAMIDHPEFSSSVRAKLRNPMEDWIATVRALGIVVERPTTSSSFVNAMHWQYVGLGAAPYAWSAPNGYPNEGAAWASAGRMLNSFNLHRTMAAHYWPKDDATLPDLHTYLPALPATLQQVLDTVGTRLLGETPGSVVSASVAALLGWPLSKRVTARELNYYWPIIAIACTLLDSPLHLYR</sequence>
<name>A0A917B9L3_9ACTN</name>
<dbReference type="Proteomes" id="UP000649179">
    <property type="component" value="Unassembled WGS sequence"/>
</dbReference>
<dbReference type="RefSeq" id="WP_188777645.1">
    <property type="nucleotide sequence ID" value="NZ_BMKQ01000001.1"/>
</dbReference>
<protein>
    <recommendedName>
        <fullName evidence="4">DUF1800 domain-containing protein</fullName>
    </recommendedName>
</protein>
<dbReference type="InterPro" id="IPR014917">
    <property type="entry name" value="DUF1800"/>
</dbReference>
<proteinExistence type="predicted"/>
<dbReference type="EMBL" id="BMKQ01000001">
    <property type="protein sequence ID" value="GGF33160.1"/>
    <property type="molecule type" value="Genomic_DNA"/>
</dbReference>
<reference evidence="2" key="2">
    <citation type="submission" date="2020-09" db="EMBL/GenBank/DDBJ databases">
        <authorList>
            <person name="Sun Q."/>
            <person name="Zhou Y."/>
        </authorList>
    </citation>
    <scope>NUCLEOTIDE SEQUENCE</scope>
    <source>
        <strain evidence="2">CGMCC 1.16067</strain>
    </source>
</reference>
<evidence type="ECO:0000313" key="3">
    <source>
        <dbReference type="Proteomes" id="UP000649179"/>
    </source>
</evidence>
<evidence type="ECO:0000256" key="1">
    <source>
        <dbReference type="SAM" id="MobiDB-lite"/>
    </source>
</evidence>
<comment type="caution">
    <text evidence="2">The sequence shown here is derived from an EMBL/GenBank/DDBJ whole genome shotgun (WGS) entry which is preliminary data.</text>
</comment>
<dbReference type="AlphaFoldDB" id="A0A917B9L3"/>
<feature type="compositionally biased region" description="Basic residues" evidence="1">
    <location>
        <begin position="14"/>
        <end position="24"/>
    </location>
</feature>
<evidence type="ECO:0008006" key="4">
    <source>
        <dbReference type="Google" id="ProtNLM"/>
    </source>
</evidence>
<reference evidence="2" key="1">
    <citation type="journal article" date="2014" name="Int. J. Syst. Evol. Microbiol.">
        <title>Complete genome sequence of Corynebacterium casei LMG S-19264T (=DSM 44701T), isolated from a smear-ripened cheese.</title>
        <authorList>
            <consortium name="US DOE Joint Genome Institute (JGI-PGF)"/>
            <person name="Walter F."/>
            <person name="Albersmeier A."/>
            <person name="Kalinowski J."/>
            <person name="Ruckert C."/>
        </authorList>
    </citation>
    <scope>NUCLEOTIDE SEQUENCE</scope>
    <source>
        <strain evidence="2">CGMCC 1.16067</strain>
    </source>
</reference>
<keyword evidence="3" id="KW-1185">Reference proteome</keyword>
<accession>A0A917B9L3</accession>
<gene>
    <name evidence="2" type="ORF">GCM10011519_03270</name>
</gene>
<dbReference type="Pfam" id="PF08811">
    <property type="entry name" value="DUF1800"/>
    <property type="match status" value="1"/>
</dbReference>
<feature type="region of interest" description="Disordered" evidence="1">
    <location>
        <begin position="1"/>
        <end position="50"/>
    </location>
</feature>
<feature type="compositionally biased region" description="Pro residues" evidence="1">
    <location>
        <begin position="35"/>
        <end position="47"/>
    </location>
</feature>